<dbReference type="RefSeq" id="WP_146511685.1">
    <property type="nucleotide sequence ID" value="NZ_SIHI01000027.1"/>
</dbReference>
<keyword evidence="2" id="KW-1185">Reference proteome</keyword>
<dbReference type="AlphaFoldDB" id="A0A5C5W901"/>
<dbReference type="EMBL" id="SIHI01000027">
    <property type="protein sequence ID" value="TWT46967.1"/>
    <property type="molecule type" value="Genomic_DNA"/>
</dbReference>
<reference evidence="1 2" key="1">
    <citation type="submission" date="2019-02" db="EMBL/GenBank/DDBJ databases">
        <title>Deep-cultivation of Planctomycetes and their phenomic and genomic characterization uncovers novel biology.</title>
        <authorList>
            <person name="Wiegand S."/>
            <person name="Jogler M."/>
            <person name="Boedeker C."/>
            <person name="Pinto D."/>
            <person name="Vollmers J."/>
            <person name="Rivas-Marin E."/>
            <person name="Kohn T."/>
            <person name="Peeters S.H."/>
            <person name="Heuer A."/>
            <person name="Rast P."/>
            <person name="Oberbeckmann S."/>
            <person name="Bunk B."/>
            <person name="Jeske O."/>
            <person name="Meyerdierks A."/>
            <person name="Storesund J.E."/>
            <person name="Kallscheuer N."/>
            <person name="Luecker S."/>
            <person name="Lage O.M."/>
            <person name="Pohl T."/>
            <person name="Merkel B.J."/>
            <person name="Hornburger P."/>
            <person name="Mueller R.-W."/>
            <person name="Bruemmer F."/>
            <person name="Labrenz M."/>
            <person name="Spormann A.M."/>
            <person name="Op Den Camp H."/>
            <person name="Overmann J."/>
            <person name="Amann R."/>
            <person name="Jetten M.S.M."/>
            <person name="Mascher T."/>
            <person name="Medema M.H."/>
            <person name="Devos D.P."/>
            <person name="Kaster A.-K."/>
            <person name="Ovreas L."/>
            <person name="Rohde M."/>
            <person name="Galperin M.Y."/>
            <person name="Jogler C."/>
        </authorList>
    </citation>
    <scope>NUCLEOTIDE SEQUENCE [LARGE SCALE GENOMIC DNA]</scope>
    <source>
        <strain evidence="1 2">KOR42</strain>
    </source>
</reference>
<protein>
    <submittedName>
        <fullName evidence="1">Uncharacterized protein</fullName>
    </submittedName>
</protein>
<gene>
    <name evidence="1" type="ORF">KOR42_43110</name>
</gene>
<accession>A0A5C5W901</accession>
<name>A0A5C5W901_9PLAN</name>
<dbReference type="Proteomes" id="UP000317243">
    <property type="component" value="Unassembled WGS sequence"/>
</dbReference>
<proteinExistence type="predicted"/>
<organism evidence="1 2">
    <name type="scientific">Thalassoglobus neptunius</name>
    <dbReference type="NCBI Taxonomy" id="1938619"/>
    <lineage>
        <taxon>Bacteria</taxon>
        <taxon>Pseudomonadati</taxon>
        <taxon>Planctomycetota</taxon>
        <taxon>Planctomycetia</taxon>
        <taxon>Planctomycetales</taxon>
        <taxon>Planctomycetaceae</taxon>
        <taxon>Thalassoglobus</taxon>
    </lineage>
</organism>
<dbReference type="OrthoDB" id="211613at2"/>
<evidence type="ECO:0000313" key="1">
    <source>
        <dbReference type="EMBL" id="TWT46967.1"/>
    </source>
</evidence>
<comment type="caution">
    <text evidence="1">The sequence shown here is derived from an EMBL/GenBank/DDBJ whole genome shotgun (WGS) entry which is preliminary data.</text>
</comment>
<evidence type="ECO:0000313" key="2">
    <source>
        <dbReference type="Proteomes" id="UP000317243"/>
    </source>
</evidence>
<sequence>MAHAYTPGLQVKDEILYRVQRLLPIPGEVLVREGDEVTADTVVARSEQPGDIFPINLANQLGVSPSEVPGVMHFQVGDKIEEGDLLATSKGIFGFFKNSRNSPYTGTIESISHVTGQVIIRGEPIPVQVDAFVAGKVVEVLPQEGVDIETKAAFVQGIFGIGGEIQGPLVIVTEAADQDLTSDLVLPEHRGAILVAGRRIQGEAVKQAQEMGVHAIIGGGIDDHDLKEVLGYDLGVAITGSESIGLTIIITEGFGEIAMAEHTFGLLQHNAGALTSVNGATQIRAGVLRPEIVIPTEGALNSDETAQRVGGGVLEVGSHVRLIRDPYFGRLGRVAELPTEPHILDSGSKARVLVVDCETGGQVTVPRANVELVGDQ</sequence>